<name>A0ABZ1NM59_STRVL</name>
<feature type="compositionally biased region" description="Polar residues" evidence="1">
    <location>
        <begin position="141"/>
        <end position="150"/>
    </location>
</feature>
<dbReference type="SUPFAM" id="SSF46955">
    <property type="entry name" value="Putative DNA-binding domain"/>
    <property type="match status" value="1"/>
</dbReference>
<dbReference type="EMBL" id="CP107906">
    <property type="protein sequence ID" value="WUG92569.1"/>
    <property type="molecule type" value="Genomic_DNA"/>
</dbReference>
<feature type="region of interest" description="Disordered" evidence="1">
    <location>
        <begin position="141"/>
        <end position="167"/>
    </location>
</feature>
<sequence length="167" mass="19104">MNSSDAETNRSAKALDSYTTSRDTTVHLALSRQDSRTKLLILRILILLADGSARLRGGREDERPLLRQRLPRRHAMRNQSQSAVEAAFLNVQNAAKYMGISVNTLYVWRHRRQGPPSFRMAPGGRVMYRRDLLDAWLNEQQQADSRSNPALNPLNKAPQQRERRRAA</sequence>
<evidence type="ECO:0000313" key="3">
    <source>
        <dbReference type="EMBL" id="WUG92569.1"/>
    </source>
</evidence>
<gene>
    <name evidence="3" type="ORF">OHB29_05815</name>
</gene>
<evidence type="ECO:0000259" key="2">
    <source>
        <dbReference type="Pfam" id="PF12728"/>
    </source>
</evidence>
<dbReference type="Pfam" id="PF12728">
    <property type="entry name" value="HTH_17"/>
    <property type="match status" value="1"/>
</dbReference>
<protein>
    <submittedName>
        <fullName evidence="3">Helix-turn-helix domain-containing protein</fullName>
    </submittedName>
</protein>
<keyword evidence="4" id="KW-1185">Reference proteome</keyword>
<dbReference type="RefSeq" id="WP_328336984.1">
    <property type="nucleotide sequence ID" value="NZ_CP107906.1"/>
</dbReference>
<dbReference type="Proteomes" id="UP001341259">
    <property type="component" value="Chromosome"/>
</dbReference>
<accession>A0ABZ1NM59</accession>
<evidence type="ECO:0000256" key="1">
    <source>
        <dbReference type="SAM" id="MobiDB-lite"/>
    </source>
</evidence>
<proteinExistence type="predicted"/>
<evidence type="ECO:0000313" key="4">
    <source>
        <dbReference type="Proteomes" id="UP001341259"/>
    </source>
</evidence>
<dbReference type="InterPro" id="IPR041657">
    <property type="entry name" value="HTH_17"/>
</dbReference>
<dbReference type="InterPro" id="IPR009061">
    <property type="entry name" value="DNA-bd_dom_put_sf"/>
</dbReference>
<reference evidence="3 4" key="1">
    <citation type="submission" date="2022-10" db="EMBL/GenBank/DDBJ databases">
        <title>The complete genomes of actinobacterial strains from the NBC collection.</title>
        <authorList>
            <person name="Joergensen T.S."/>
            <person name="Alvarez Arevalo M."/>
            <person name="Sterndorff E.B."/>
            <person name="Faurdal D."/>
            <person name="Vuksanovic O."/>
            <person name="Mourched A.-S."/>
            <person name="Charusanti P."/>
            <person name="Shaw S."/>
            <person name="Blin K."/>
            <person name="Weber T."/>
        </authorList>
    </citation>
    <scope>NUCLEOTIDE SEQUENCE [LARGE SCALE GENOMIC DNA]</scope>
    <source>
        <strain evidence="3 4">NBC_00456</strain>
    </source>
</reference>
<organism evidence="3 4">
    <name type="scientific">Streptomyces violaceus</name>
    <name type="common">Streptomyces venezuelae</name>
    <dbReference type="NCBI Taxonomy" id="1936"/>
    <lineage>
        <taxon>Bacteria</taxon>
        <taxon>Bacillati</taxon>
        <taxon>Actinomycetota</taxon>
        <taxon>Actinomycetes</taxon>
        <taxon>Kitasatosporales</taxon>
        <taxon>Streptomycetaceae</taxon>
        <taxon>Streptomyces</taxon>
    </lineage>
</organism>
<feature type="domain" description="Helix-turn-helix" evidence="2">
    <location>
        <begin position="88"/>
        <end position="140"/>
    </location>
</feature>